<keyword evidence="5 10" id="KW-0067">ATP-binding</keyword>
<dbReference type="Proteomes" id="UP000325292">
    <property type="component" value="Chromosome"/>
</dbReference>
<feature type="domain" description="Mur ligase C-terminal" evidence="13">
    <location>
        <begin position="315"/>
        <end position="436"/>
    </location>
</feature>
<keyword evidence="1 10" id="KW-0963">Cytoplasm</keyword>
<accession>A0ABN5H0Z1</accession>
<evidence type="ECO:0000256" key="10">
    <source>
        <dbReference type="HAMAP-Rule" id="MF_02019"/>
    </source>
</evidence>
<evidence type="ECO:0000256" key="7">
    <source>
        <dbReference type="ARBA" id="ARBA00022984"/>
    </source>
</evidence>
<comment type="subcellular location">
    <subcellularLocation>
        <location evidence="10 11">Cytoplasm</location>
    </subcellularLocation>
</comment>
<sequence>MMALTYDEVTKASGAVAHGVDLTKTMTDLTVDSRNVKPGGLFVALPGAHTDGHKFVPDVWAKGGVAMVEASFQPLQGPALVVPSPLDAMGTLTRRIVDARGTIVVAVTGSVGKTSVKELTAAALGAKFATGKSHGNYNTAIGLPMSYFRSDDGITHFVAEMGMRALGEIAALTQIMPPQVAIITNIGPNHMETLGSMDNIQRAKGEILLGLRPGGIAVLNYDDDRVRALASTIPNNQILWYGRQGGDCVVKEAVLTPHGTLITLEFRRNRLSLTIPYLGAHHGHNVAAAFLAAIAVGLTPEEAVRGVESVPPTSGRLQTVPLGTLTVLADYYNASPLSMTMALDVLAHQPATGRKIAVLGDMLELGVLEEQGHEQVGQEAARRADIVLAVGPRSQKIAQGAQALGSHAVWVPDLDHAYDWLIQHLRAGDVMLLKASHGMMFETLHQRLEQWGGPH</sequence>
<comment type="similarity">
    <text evidence="10">Belongs to the MurCDEF family. MurF subfamily.</text>
</comment>
<evidence type="ECO:0000256" key="8">
    <source>
        <dbReference type="ARBA" id="ARBA00023306"/>
    </source>
</evidence>
<dbReference type="InterPro" id="IPR013221">
    <property type="entry name" value="Mur_ligase_cen"/>
</dbReference>
<dbReference type="InterPro" id="IPR005863">
    <property type="entry name" value="UDP-N-AcMur_synth"/>
</dbReference>
<dbReference type="NCBIfam" id="TIGR01143">
    <property type="entry name" value="murF"/>
    <property type="match status" value="1"/>
</dbReference>
<keyword evidence="7 10" id="KW-0573">Peptidoglycan synthesis</keyword>
<evidence type="ECO:0000259" key="14">
    <source>
        <dbReference type="Pfam" id="PF08245"/>
    </source>
</evidence>
<feature type="domain" description="Mur ligase N-terminal catalytic" evidence="12">
    <location>
        <begin position="29"/>
        <end position="68"/>
    </location>
</feature>
<name>A0ABN5H0Z1_9FIRM</name>
<dbReference type="EMBL" id="CP019454">
    <property type="protein sequence ID" value="AUW94387.1"/>
    <property type="molecule type" value="Genomic_DNA"/>
</dbReference>
<keyword evidence="6 10" id="KW-0133">Cell shape</keyword>
<evidence type="ECO:0000259" key="13">
    <source>
        <dbReference type="Pfam" id="PF02875"/>
    </source>
</evidence>
<keyword evidence="8 10" id="KW-0131">Cell cycle</keyword>
<proteinExistence type="inferred from homology"/>
<dbReference type="EC" id="6.3.2.10" evidence="10 11"/>
<evidence type="ECO:0000256" key="3">
    <source>
        <dbReference type="ARBA" id="ARBA00022618"/>
    </source>
</evidence>
<dbReference type="Gene3D" id="3.40.1190.10">
    <property type="entry name" value="Mur-like, catalytic domain"/>
    <property type="match status" value="1"/>
</dbReference>
<feature type="domain" description="Mur ligase central" evidence="14">
    <location>
        <begin position="107"/>
        <end position="293"/>
    </location>
</feature>
<dbReference type="Pfam" id="PF01225">
    <property type="entry name" value="Mur_ligase"/>
    <property type="match status" value="1"/>
</dbReference>
<dbReference type="Pfam" id="PF02875">
    <property type="entry name" value="Mur_ligase_C"/>
    <property type="match status" value="1"/>
</dbReference>
<evidence type="ECO:0000256" key="11">
    <source>
        <dbReference type="RuleBase" id="RU004136"/>
    </source>
</evidence>
<evidence type="ECO:0000256" key="2">
    <source>
        <dbReference type="ARBA" id="ARBA00022598"/>
    </source>
</evidence>
<dbReference type="InterPro" id="IPR035911">
    <property type="entry name" value="MurE/MurF_N"/>
</dbReference>
<keyword evidence="2 10" id="KW-0436">Ligase</keyword>
<evidence type="ECO:0000313" key="15">
    <source>
        <dbReference type="EMBL" id="AUW94387.1"/>
    </source>
</evidence>
<gene>
    <name evidence="10" type="primary">murF</name>
    <name evidence="15" type="ORF">BXT84_10915</name>
</gene>
<dbReference type="InterPro" id="IPR000713">
    <property type="entry name" value="Mur_ligase_N"/>
</dbReference>
<comment type="function">
    <text evidence="10 11">Involved in cell wall formation. Catalyzes the final step in the synthesis of UDP-N-acetylmuramoyl-pentapeptide, the precursor of murein.</text>
</comment>
<dbReference type="PANTHER" id="PTHR43024">
    <property type="entry name" value="UDP-N-ACETYLMURAMOYL-TRIPEPTIDE--D-ALANYL-D-ALANINE LIGASE"/>
    <property type="match status" value="1"/>
</dbReference>
<evidence type="ECO:0000256" key="1">
    <source>
        <dbReference type="ARBA" id="ARBA00022490"/>
    </source>
</evidence>
<evidence type="ECO:0000256" key="4">
    <source>
        <dbReference type="ARBA" id="ARBA00022741"/>
    </source>
</evidence>
<evidence type="ECO:0000256" key="9">
    <source>
        <dbReference type="ARBA" id="ARBA00023316"/>
    </source>
</evidence>
<comment type="pathway">
    <text evidence="10 11">Cell wall biogenesis; peptidoglycan biosynthesis.</text>
</comment>
<dbReference type="InterPro" id="IPR051046">
    <property type="entry name" value="MurCDEF_CellWall_CoF430Synth"/>
</dbReference>
<dbReference type="SUPFAM" id="SSF53244">
    <property type="entry name" value="MurD-like peptide ligases, peptide-binding domain"/>
    <property type="match status" value="1"/>
</dbReference>
<evidence type="ECO:0000256" key="6">
    <source>
        <dbReference type="ARBA" id="ARBA00022960"/>
    </source>
</evidence>
<organism evidence="15 16">
    <name type="scientific">Sulfobacillus thermotolerans</name>
    <dbReference type="NCBI Taxonomy" id="338644"/>
    <lineage>
        <taxon>Bacteria</taxon>
        <taxon>Bacillati</taxon>
        <taxon>Bacillota</taxon>
        <taxon>Clostridia</taxon>
        <taxon>Eubacteriales</taxon>
        <taxon>Clostridiales Family XVII. Incertae Sedis</taxon>
        <taxon>Sulfobacillus</taxon>
    </lineage>
</organism>
<feature type="binding site" evidence="10">
    <location>
        <begin position="109"/>
        <end position="115"/>
    </location>
    <ligand>
        <name>ATP</name>
        <dbReference type="ChEBI" id="CHEBI:30616"/>
    </ligand>
</feature>
<dbReference type="PANTHER" id="PTHR43024:SF1">
    <property type="entry name" value="UDP-N-ACETYLMURAMOYL-TRIPEPTIDE--D-ALANYL-D-ALANINE LIGASE"/>
    <property type="match status" value="1"/>
</dbReference>
<dbReference type="Pfam" id="PF08245">
    <property type="entry name" value="Mur_ligase_M"/>
    <property type="match status" value="1"/>
</dbReference>
<dbReference type="HAMAP" id="MF_02019">
    <property type="entry name" value="MurF"/>
    <property type="match status" value="1"/>
</dbReference>
<dbReference type="InterPro" id="IPR004101">
    <property type="entry name" value="Mur_ligase_C"/>
</dbReference>
<dbReference type="InterPro" id="IPR036565">
    <property type="entry name" value="Mur-like_cat_sf"/>
</dbReference>
<dbReference type="Gene3D" id="3.40.1390.10">
    <property type="entry name" value="MurE/MurF, N-terminal domain"/>
    <property type="match status" value="1"/>
</dbReference>
<evidence type="ECO:0000313" key="16">
    <source>
        <dbReference type="Proteomes" id="UP000325292"/>
    </source>
</evidence>
<keyword evidence="4 10" id="KW-0547">Nucleotide-binding</keyword>
<evidence type="ECO:0000259" key="12">
    <source>
        <dbReference type="Pfam" id="PF01225"/>
    </source>
</evidence>
<keyword evidence="3 10" id="KW-0132">Cell division</keyword>
<keyword evidence="16" id="KW-1185">Reference proteome</keyword>
<dbReference type="Gene3D" id="3.90.190.20">
    <property type="entry name" value="Mur ligase, C-terminal domain"/>
    <property type="match status" value="1"/>
</dbReference>
<keyword evidence="9 10" id="KW-0961">Cell wall biogenesis/degradation</keyword>
<dbReference type="InterPro" id="IPR036615">
    <property type="entry name" value="Mur_ligase_C_dom_sf"/>
</dbReference>
<evidence type="ECO:0000256" key="5">
    <source>
        <dbReference type="ARBA" id="ARBA00022840"/>
    </source>
</evidence>
<reference evidence="15 16" key="1">
    <citation type="journal article" date="2019" name="Sci. Rep.">
        <title>Sulfobacillus thermotolerans: new insights into resistance and metabolic capacities of acidophilic chemolithotrophs.</title>
        <authorList>
            <person name="Panyushkina A.E."/>
            <person name="Babenko V.V."/>
            <person name="Nikitina A.S."/>
            <person name="Selezneva O.V."/>
            <person name="Tsaplina I.A."/>
            <person name="Letarova M.A."/>
            <person name="Kostryukova E.S."/>
            <person name="Letarov A.V."/>
        </authorList>
    </citation>
    <scope>NUCLEOTIDE SEQUENCE [LARGE SCALE GENOMIC DNA]</scope>
    <source>
        <strain evidence="15 16">Kr1</strain>
    </source>
</reference>
<dbReference type="SUPFAM" id="SSF53623">
    <property type="entry name" value="MurD-like peptide ligases, catalytic domain"/>
    <property type="match status" value="1"/>
</dbReference>
<protein>
    <recommendedName>
        <fullName evidence="10 11">UDP-N-acetylmuramoyl-tripeptide--D-alanyl-D-alanine ligase</fullName>
        <ecNumber evidence="10 11">6.3.2.10</ecNumber>
    </recommendedName>
    <alternativeName>
        <fullName evidence="10">D-alanyl-D-alanine-adding enzyme</fullName>
    </alternativeName>
</protein>
<comment type="catalytic activity">
    <reaction evidence="10 11">
        <text>D-alanyl-D-alanine + UDP-N-acetyl-alpha-D-muramoyl-L-alanyl-gamma-D-glutamyl-meso-2,6-diaminopimelate + ATP = UDP-N-acetyl-alpha-D-muramoyl-L-alanyl-gamma-D-glutamyl-meso-2,6-diaminopimeloyl-D-alanyl-D-alanine + ADP + phosphate + H(+)</text>
        <dbReference type="Rhea" id="RHEA:28374"/>
        <dbReference type="ChEBI" id="CHEBI:15378"/>
        <dbReference type="ChEBI" id="CHEBI:30616"/>
        <dbReference type="ChEBI" id="CHEBI:43474"/>
        <dbReference type="ChEBI" id="CHEBI:57822"/>
        <dbReference type="ChEBI" id="CHEBI:61386"/>
        <dbReference type="ChEBI" id="CHEBI:83905"/>
        <dbReference type="ChEBI" id="CHEBI:456216"/>
        <dbReference type="EC" id="6.3.2.10"/>
    </reaction>
</comment>
<dbReference type="SUPFAM" id="SSF63418">
    <property type="entry name" value="MurE/MurF N-terminal domain"/>
    <property type="match status" value="1"/>
</dbReference>